<dbReference type="InterPro" id="IPR043129">
    <property type="entry name" value="ATPase_NBD"/>
</dbReference>
<evidence type="ECO:0000256" key="2">
    <source>
        <dbReference type="ARBA" id="ARBA00022824"/>
    </source>
</evidence>
<feature type="signal peptide" evidence="6">
    <location>
        <begin position="1"/>
        <end position="32"/>
    </location>
</feature>
<dbReference type="eggNOG" id="KOG0100">
    <property type="taxonomic scope" value="Eukaryota"/>
</dbReference>
<evidence type="ECO:0000256" key="1">
    <source>
        <dbReference type="ARBA" id="ARBA00022741"/>
    </source>
</evidence>
<dbReference type="EnsemblPlants" id="OMERI05G15090.1">
    <property type="protein sequence ID" value="OMERI05G15090.1"/>
    <property type="gene ID" value="OMERI05G15090"/>
</dbReference>
<evidence type="ECO:0000256" key="5">
    <source>
        <dbReference type="SAM" id="MobiDB-lite"/>
    </source>
</evidence>
<dbReference type="Gene3D" id="1.20.1270.10">
    <property type="match status" value="3"/>
</dbReference>
<dbReference type="PROSITE" id="PS01036">
    <property type="entry name" value="HSP70_3"/>
    <property type="match status" value="1"/>
</dbReference>
<dbReference type="InterPro" id="IPR029047">
    <property type="entry name" value="HSP70_peptide-bd_sf"/>
</dbReference>
<dbReference type="Gene3D" id="3.30.420.40">
    <property type="match status" value="2"/>
</dbReference>
<evidence type="ECO:0000256" key="6">
    <source>
        <dbReference type="SAM" id="SignalP"/>
    </source>
</evidence>
<dbReference type="InterPro" id="IPR013126">
    <property type="entry name" value="Hsp_70_fam"/>
</dbReference>
<organism evidence="7">
    <name type="scientific">Oryza meridionalis</name>
    <dbReference type="NCBI Taxonomy" id="40149"/>
    <lineage>
        <taxon>Eukaryota</taxon>
        <taxon>Viridiplantae</taxon>
        <taxon>Streptophyta</taxon>
        <taxon>Embryophyta</taxon>
        <taxon>Tracheophyta</taxon>
        <taxon>Spermatophyta</taxon>
        <taxon>Magnoliopsida</taxon>
        <taxon>Liliopsida</taxon>
        <taxon>Poales</taxon>
        <taxon>Poaceae</taxon>
        <taxon>BOP clade</taxon>
        <taxon>Oryzoideae</taxon>
        <taxon>Oryzeae</taxon>
        <taxon>Oryzinae</taxon>
        <taxon>Oryza</taxon>
    </lineage>
</organism>
<dbReference type="PRINTS" id="PR00301">
    <property type="entry name" value="HEATSHOCK70"/>
</dbReference>
<feature type="region of interest" description="Disordered" evidence="5">
    <location>
        <begin position="704"/>
        <end position="727"/>
    </location>
</feature>
<dbReference type="InterPro" id="IPR018181">
    <property type="entry name" value="Heat_shock_70_CS"/>
</dbReference>
<dbReference type="FunFam" id="3.90.640.10:FF:000002">
    <property type="entry name" value="Heat shock 70 kDa"/>
    <property type="match status" value="1"/>
</dbReference>
<evidence type="ECO:0000313" key="8">
    <source>
        <dbReference type="Proteomes" id="UP000008021"/>
    </source>
</evidence>
<dbReference type="GO" id="GO:0140662">
    <property type="term" value="F:ATP-dependent protein folding chaperone"/>
    <property type="evidence" value="ECO:0007669"/>
    <property type="project" value="InterPro"/>
</dbReference>
<dbReference type="SUPFAM" id="SSF100920">
    <property type="entry name" value="Heat shock protein 70kD (HSP70), peptide-binding domain"/>
    <property type="match status" value="1"/>
</dbReference>
<name>A0A0E0DRQ7_9ORYZ</name>
<keyword evidence="8" id="KW-1185">Reference proteome</keyword>
<dbReference type="CDD" id="cd10241">
    <property type="entry name" value="ASKHA_NBD_HSP70_BiP"/>
    <property type="match status" value="1"/>
</dbReference>
<keyword evidence="2" id="KW-0256">Endoplasmic reticulum</keyword>
<proteinExistence type="inferred from homology"/>
<evidence type="ECO:0000256" key="4">
    <source>
        <dbReference type="RuleBase" id="RU003322"/>
    </source>
</evidence>
<dbReference type="HOGENOM" id="CLU_005965_0_1_1"/>
<dbReference type="NCBIfam" id="NF001413">
    <property type="entry name" value="PRK00290.1"/>
    <property type="match status" value="1"/>
</dbReference>
<feature type="chain" id="PRO_5002357352" evidence="6">
    <location>
        <begin position="33"/>
        <end position="727"/>
    </location>
</feature>
<dbReference type="FunFam" id="3.30.420.40:FF:000026">
    <property type="entry name" value="Heat shock protein 70"/>
    <property type="match status" value="1"/>
</dbReference>
<dbReference type="SUPFAM" id="SSF100934">
    <property type="entry name" value="Heat shock protein 70kD (HSP70), C-terminal subdomain"/>
    <property type="match status" value="3"/>
</dbReference>
<protein>
    <submittedName>
        <fullName evidence="7">Uncharacterized protein</fullName>
    </submittedName>
</protein>
<dbReference type="Gene3D" id="3.90.640.10">
    <property type="entry name" value="Actin, Chain A, domain 4"/>
    <property type="match status" value="1"/>
</dbReference>
<dbReference type="FunFam" id="3.30.420.40:FF:000020">
    <property type="entry name" value="Chaperone protein HscA homolog"/>
    <property type="match status" value="1"/>
</dbReference>
<reference evidence="7" key="2">
    <citation type="submission" date="2018-05" db="EMBL/GenBank/DDBJ databases">
        <title>OmerRS3 (Oryza meridionalis Reference Sequence Version 3).</title>
        <authorList>
            <person name="Zhang J."/>
            <person name="Kudrna D."/>
            <person name="Lee S."/>
            <person name="Talag J."/>
            <person name="Welchert J."/>
            <person name="Wing R.A."/>
        </authorList>
    </citation>
    <scope>NUCLEOTIDE SEQUENCE [LARGE SCALE GENOMIC DNA]</scope>
    <source>
        <strain evidence="7">cv. OR44</strain>
    </source>
</reference>
<evidence type="ECO:0000256" key="3">
    <source>
        <dbReference type="ARBA" id="ARBA00022840"/>
    </source>
</evidence>
<dbReference type="Gramene" id="OMERI05G15090.1">
    <property type="protein sequence ID" value="OMERI05G15090.1"/>
    <property type="gene ID" value="OMERI05G15090"/>
</dbReference>
<dbReference type="PROSITE" id="PS00297">
    <property type="entry name" value="HSP70_1"/>
    <property type="match status" value="1"/>
</dbReference>
<dbReference type="Pfam" id="PF00012">
    <property type="entry name" value="HSP70"/>
    <property type="match status" value="1"/>
</dbReference>
<keyword evidence="6" id="KW-0732">Signal</keyword>
<reference evidence="7" key="1">
    <citation type="submission" date="2015-04" db="UniProtKB">
        <authorList>
            <consortium name="EnsemblPlants"/>
        </authorList>
    </citation>
    <scope>IDENTIFICATION</scope>
</reference>
<dbReference type="InterPro" id="IPR029048">
    <property type="entry name" value="HSP70_C_sf"/>
</dbReference>
<dbReference type="Gene3D" id="2.60.34.10">
    <property type="entry name" value="Substrate Binding Domain Of DNAk, Chain A, domain 1"/>
    <property type="match status" value="1"/>
</dbReference>
<comment type="similarity">
    <text evidence="4">Belongs to the heat shock protein 70 family.</text>
</comment>
<accession>A0A0E0DRQ7</accession>
<dbReference type="STRING" id="40149.A0A0E0DRQ7"/>
<dbReference type="SUPFAM" id="SSF53067">
    <property type="entry name" value="Actin-like ATPase domain"/>
    <property type="match status" value="2"/>
</dbReference>
<dbReference type="AlphaFoldDB" id="A0A0E0DRQ7"/>
<evidence type="ECO:0000313" key="7">
    <source>
        <dbReference type="EnsemblPlants" id="OMERI05G15090.1"/>
    </source>
</evidence>
<dbReference type="GO" id="GO:0005524">
    <property type="term" value="F:ATP binding"/>
    <property type="evidence" value="ECO:0007669"/>
    <property type="project" value="UniProtKB-KW"/>
</dbReference>
<feature type="compositionally biased region" description="Acidic residues" evidence="5">
    <location>
        <begin position="716"/>
        <end position="727"/>
    </location>
</feature>
<dbReference type="PROSITE" id="PS00329">
    <property type="entry name" value="HSP70_2"/>
    <property type="match status" value="1"/>
</dbReference>
<dbReference type="Proteomes" id="UP000008021">
    <property type="component" value="Chromosome 5"/>
</dbReference>
<dbReference type="FunFam" id="2.60.34.10:FF:000002">
    <property type="entry name" value="Heat shock 70 kDa"/>
    <property type="match status" value="1"/>
</dbReference>
<dbReference type="PANTHER" id="PTHR19375">
    <property type="entry name" value="HEAT SHOCK PROTEIN 70KDA"/>
    <property type="match status" value="1"/>
</dbReference>
<dbReference type="InterPro" id="IPR042050">
    <property type="entry name" value="BIP_NBD"/>
</dbReference>
<sequence length="727" mass="79238">MARPRRASTATTTMQLGLFLAALLLFTSVAAAAPPPPGAKGGGAKSGGGGGTVIGIDLGTTYSCVGVYRNGHVEIIANDQGNRITPSWVAFSDGGERLIGEAAKNQAAANPERTIYDAKRLIGRQFSDAEVQRDLKLLPFAVVDRNGKPHVRVEVKDGDVRVFSPEEVSAMVLTRMKETAEAYLGEKVTRAVVTVPAYFNDAQRQATKDAGVIAGLTVDRIINEPTAAAIAYGIDKKGAEKNVLVFDLGGGTFDVSILAIDNGVFEVLATNGDTHLGGEDFDQRLMDHFVKVIRRKHGRDITGDARALGKLRRECERAKRALSNQHQVRVEVESLFDGVDLSEPLSRARFEELNSDLFKKTMVPVRKAMADARLSKGDIDEIVLVGGSTRIPKVQQLLKDYFGGKEPNRGVNPDEAVAYGAAVQASIISGHVDENTESMILLDVAPLTLGLETAGGVMAKLIPRNTVVPTKKTQVFTTYKDKQTTVTIQVFEGERSMTRDNRLLGKFDLTGIAPAPRGAPQIAVTFEVDANGILSVLAADKATGRSEKITISGDDRKISQEEIDRMVREAEEFAEEDRRHREQVDARNSLEAYVDARNSLEAYVYNIKNTVGGKMADAMEGEEKEKVEEAMADAMEGEEKEKVEEAVREAYEWLDGNPDTGKEEYEEKLRELEDVCNPVMSAEEYEEKLRELEDVCNPVMSAVYQRSGGGGAPEDGNVDDEDDHDEL</sequence>
<keyword evidence="1 4" id="KW-0547">Nucleotide-binding</keyword>
<keyword evidence="3 4" id="KW-0067">ATP-binding</keyword>